<evidence type="ECO:0000313" key="1">
    <source>
        <dbReference type="EMBL" id="SHK45595.1"/>
    </source>
</evidence>
<reference evidence="2" key="1">
    <citation type="submission" date="2016-11" db="EMBL/GenBank/DDBJ databases">
        <authorList>
            <person name="Varghese N."/>
            <person name="Submissions S."/>
        </authorList>
    </citation>
    <scope>NUCLEOTIDE SEQUENCE [LARGE SCALE GENOMIC DNA]</scope>
    <source>
        <strain evidence="2">DSM 18016</strain>
    </source>
</reference>
<dbReference type="STRING" id="216903.SAMN05444371_2531"/>
<proteinExistence type="predicted"/>
<keyword evidence="2" id="KW-1185">Reference proteome</keyword>
<dbReference type="AlphaFoldDB" id="A0A1M6SLL4"/>
<evidence type="ECO:0000313" key="2">
    <source>
        <dbReference type="Proteomes" id="UP000184498"/>
    </source>
</evidence>
<gene>
    <name evidence="1" type="ORF">SAMN05444371_2531</name>
</gene>
<organism evidence="1 2">
    <name type="scientific">Epilithonimonas mollis</name>
    <dbReference type="NCBI Taxonomy" id="216903"/>
    <lineage>
        <taxon>Bacteria</taxon>
        <taxon>Pseudomonadati</taxon>
        <taxon>Bacteroidota</taxon>
        <taxon>Flavobacteriia</taxon>
        <taxon>Flavobacteriales</taxon>
        <taxon>Weeksellaceae</taxon>
        <taxon>Chryseobacterium group</taxon>
        <taxon>Epilithonimonas</taxon>
    </lineage>
</organism>
<name>A0A1M6SLL4_9FLAO</name>
<sequence>MSSNTLNIINKKLKNQSEEFWKTKQKTLGKNII</sequence>
<dbReference type="EMBL" id="FRAM01000002">
    <property type="protein sequence ID" value="SHK45595.1"/>
    <property type="molecule type" value="Genomic_DNA"/>
</dbReference>
<dbReference type="Proteomes" id="UP000184498">
    <property type="component" value="Unassembled WGS sequence"/>
</dbReference>
<accession>A0A1M6SLL4</accession>
<protein>
    <submittedName>
        <fullName evidence="1">Uncharacterized protein</fullName>
    </submittedName>
</protein>